<accession>A0ABP6V0R3</accession>
<comment type="caution">
    <text evidence="1">The sequence shown here is derived from an EMBL/GenBank/DDBJ whole genome shotgun (WGS) entry which is preliminary data.</text>
</comment>
<reference evidence="2" key="1">
    <citation type="journal article" date="2019" name="Int. J. Syst. Evol. Microbiol.">
        <title>The Global Catalogue of Microorganisms (GCM) 10K type strain sequencing project: providing services to taxonomists for standard genome sequencing and annotation.</title>
        <authorList>
            <consortium name="The Broad Institute Genomics Platform"/>
            <consortium name="The Broad Institute Genome Sequencing Center for Infectious Disease"/>
            <person name="Wu L."/>
            <person name="Ma J."/>
        </authorList>
    </citation>
    <scope>NUCLEOTIDE SEQUENCE [LARGE SCALE GENOMIC DNA]</scope>
    <source>
        <strain evidence="2">JCM 17460</strain>
    </source>
</reference>
<evidence type="ECO:0000313" key="1">
    <source>
        <dbReference type="EMBL" id="GAA3525057.1"/>
    </source>
</evidence>
<evidence type="ECO:0000313" key="2">
    <source>
        <dbReference type="Proteomes" id="UP001500301"/>
    </source>
</evidence>
<proteinExistence type="predicted"/>
<evidence type="ECO:0008006" key="3">
    <source>
        <dbReference type="Google" id="ProtNLM"/>
    </source>
</evidence>
<organism evidence="1 2">
    <name type="scientific">Nocardioides daeguensis</name>
    <dbReference type="NCBI Taxonomy" id="908359"/>
    <lineage>
        <taxon>Bacteria</taxon>
        <taxon>Bacillati</taxon>
        <taxon>Actinomycetota</taxon>
        <taxon>Actinomycetes</taxon>
        <taxon>Propionibacteriales</taxon>
        <taxon>Nocardioidaceae</taxon>
        <taxon>Nocardioides</taxon>
    </lineage>
</organism>
<protein>
    <recommendedName>
        <fullName evidence="3">Type IV toxin-antitoxin system AbiEi family antitoxin domain-containing protein</fullName>
    </recommendedName>
</protein>
<dbReference type="Proteomes" id="UP001500301">
    <property type="component" value="Unassembled WGS sequence"/>
</dbReference>
<dbReference type="EMBL" id="BAABBB010000007">
    <property type="protein sequence ID" value="GAA3525057.1"/>
    <property type="molecule type" value="Genomic_DNA"/>
</dbReference>
<dbReference type="RefSeq" id="WP_257440771.1">
    <property type="nucleotide sequence ID" value="NZ_BAABBB010000007.1"/>
</dbReference>
<name>A0ABP6V0R3_9ACTN</name>
<keyword evidence="2" id="KW-1185">Reference proteome</keyword>
<sequence length="349" mass="38943">MHPRVLAALAANGGLITRHELHDLGIGPGQVRSLLRRRRGEAEPRLRVLRRGIFTATDIWNALDAYVGRPLLLARAAGLAAKRDWVLSHDSSCHLQELPMLRPKVPLVHLTRPGWTNAWTEYGVKHHLAPFDPTQVVVVDGVRALGLARTAVDVAREHGFRHGLVACDAAMRRGVGRADLWRALDVMRSWPGVKDARPAVQLADPGAESVLETLARELVVEAGIGQPETQFPVRTTRGVAWCDLRVGNLMIEADGEVKYLDEAGGGLSVEPRQTWFDEKVRERAVTDRGLVVVRVVNDDIWTRRRRAEAIDRIRRAHAEAVQRFGPEISPDLAREAEELRRQYGDRRSA</sequence>
<gene>
    <name evidence="1" type="ORF">GCM10022263_12090</name>
</gene>